<dbReference type="AlphaFoldDB" id="A0A9N8YWN6"/>
<dbReference type="SUPFAM" id="SSF49313">
    <property type="entry name" value="Cadherin-like"/>
    <property type="match status" value="1"/>
</dbReference>
<feature type="compositionally biased region" description="Low complexity" evidence="1">
    <location>
        <begin position="1"/>
        <end position="39"/>
    </location>
</feature>
<evidence type="ECO:0000313" key="4">
    <source>
        <dbReference type="Proteomes" id="UP000789572"/>
    </source>
</evidence>
<gene>
    <name evidence="3" type="ORF">POCULU_LOCUS543</name>
</gene>
<dbReference type="GO" id="GO:0005509">
    <property type="term" value="F:calcium ion binding"/>
    <property type="evidence" value="ECO:0007669"/>
    <property type="project" value="InterPro"/>
</dbReference>
<dbReference type="Proteomes" id="UP000789572">
    <property type="component" value="Unassembled WGS sequence"/>
</dbReference>
<protein>
    <submittedName>
        <fullName evidence="3">4928_t:CDS:1</fullName>
    </submittedName>
</protein>
<keyword evidence="2" id="KW-0812">Transmembrane</keyword>
<keyword evidence="2" id="KW-1133">Transmembrane helix</keyword>
<evidence type="ECO:0000313" key="3">
    <source>
        <dbReference type="EMBL" id="CAG8460699.1"/>
    </source>
</evidence>
<dbReference type="OrthoDB" id="2432298at2759"/>
<dbReference type="Gene3D" id="2.60.40.10">
    <property type="entry name" value="Immunoglobulins"/>
    <property type="match status" value="1"/>
</dbReference>
<dbReference type="GO" id="GO:0016020">
    <property type="term" value="C:membrane"/>
    <property type="evidence" value="ECO:0007669"/>
    <property type="project" value="InterPro"/>
</dbReference>
<keyword evidence="4" id="KW-1185">Reference proteome</keyword>
<dbReference type="EMBL" id="CAJVPJ010000029">
    <property type="protein sequence ID" value="CAG8460699.1"/>
    <property type="molecule type" value="Genomic_DNA"/>
</dbReference>
<feature type="region of interest" description="Disordered" evidence="1">
    <location>
        <begin position="1"/>
        <end position="51"/>
    </location>
</feature>
<evidence type="ECO:0000256" key="1">
    <source>
        <dbReference type="SAM" id="MobiDB-lite"/>
    </source>
</evidence>
<organism evidence="3 4">
    <name type="scientific">Paraglomus occultum</name>
    <dbReference type="NCBI Taxonomy" id="144539"/>
    <lineage>
        <taxon>Eukaryota</taxon>
        <taxon>Fungi</taxon>
        <taxon>Fungi incertae sedis</taxon>
        <taxon>Mucoromycota</taxon>
        <taxon>Glomeromycotina</taxon>
        <taxon>Glomeromycetes</taxon>
        <taxon>Paraglomerales</taxon>
        <taxon>Paraglomeraceae</taxon>
        <taxon>Paraglomus</taxon>
    </lineage>
</organism>
<keyword evidence="2" id="KW-0472">Membrane</keyword>
<evidence type="ECO:0000256" key="2">
    <source>
        <dbReference type="SAM" id="Phobius"/>
    </source>
</evidence>
<comment type="caution">
    <text evidence="3">The sequence shown here is derived from an EMBL/GenBank/DDBJ whole genome shotgun (WGS) entry which is preliminary data.</text>
</comment>
<feature type="transmembrane region" description="Helical" evidence="2">
    <location>
        <begin position="160"/>
        <end position="184"/>
    </location>
</feature>
<sequence length="192" mass="20796">MALRTTTTANVSSTAVSSSTTSGVSTTTFMPTSTTPYPTQISPTESPQIRHPFPDIDAQRNLYFTYTINLTPYYISFPKDTDLSLIKLSLSYDPVSTSDWVTFNEPLKTISGTPPDNAASNTTISLNISSGSYQNATTSTQFYLIVQNGPFENLAVSGKVISLIVGLAVGMIVAAGAVVAFIMVHRWKDRHR</sequence>
<dbReference type="InterPro" id="IPR015919">
    <property type="entry name" value="Cadherin-like_sf"/>
</dbReference>
<accession>A0A9N8YWN6</accession>
<name>A0A9N8YWN6_9GLOM</name>
<dbReference type="InterPro" id="IPR013783">
    <property type="entry name" value="Ig-like_fold"/>
</dbReference>
<reference evidence="3" key="1">
    <citation type="submission" date="2021-06" db="EMBL/GenBank/DDBJ databases">
        <authorList>
            <person name="Kallberg Y."/>
            <person name="Tangrot J."/>
            <person name="Rosling A."/>
        </authorList>
    </citation>
    <scope>NUCLEOTIDE SEQUENCE</scope>
    <source>
        <strain evidence="3">IA702</strain>
    </source>
</reference>
<proteinExistence type="predicted"/>